<dbReference type="InterPro" id="IPR021027">
    <property type="entry name" value="Transposase_put_HTH"/>
</dbReference>
<dbReference type="EMBL" id="CP147404">
    <property type="protein sequence ID" value="WXB94389.1"/>
    <property type="molecule type" value="Genomic_DNA"/>
</dbReference>
<dbReference type="InterPro" id="IPR010095">
    <property type="entry name" value="Cas12f1-like_TNB"/>
</dbReference>
<evidence type="ECO:0000259" key="7">
    <source>
        <dbReference type="Pfam" id="PF01385"/>
    </source>
</evidence>
<dbReference type="Pfam" id="PF12323">
    <property type="entry name" value="HTH_OrfB_IS605"/>
    <property type="match status" value="1"/>
</dbReference>
<evidence type="ECO:0000256" key="1">
    <source>
        <dbReference type="ARBA" id="ARBA00008761"/>
    </source>
</evidence>
<dbReference type="NCBIfam" id="NF040570">
    <property type="entry name" value="guided_TnpB"/>
    <property type="match status" value="1"/>
</dbReference>
<dbReference type="Proteomes" id="UP001387364">
    <property type="component" value="Chromosome"/>
</dbReference>
<gene>
    <name evidence="10" type="ORF">WDJ61_07105</name>
</gene>
<sequence length="384" mass="44904">MKKAYFIEIKPTTEQKTKIHQTIGVCRYVYNFYLAKNKEVYEKDGSFMSGYDFSKWLNNVHTLEQDQWMKEVSSKAVKQAIMNADKAFRSFFAGKAKFPRFKKKKKQDVKCYFPKNNKTDWTVERHRVKIPTLGWMRLKEFGYLPEEAIVKSGTVSQKARRYYVSVLCEIEPQGKQPTVKNEGLGMDLGIKDFAVCSNGSVYKNINCSIRVRKLEKKLKCEQRSLSRKYQHLKKRGEKAVTKRANINKNILRVQKLHARFANIRLEYVKSVVSQVAKTKPRFITIEDLNVKGMMKNRHLSKAVAEQCFFTFKTWLKAKCIENKIELREVNRFYPSSKTCSRCGQIKKDLKLSDRVYTCKCGHVMNRDLNATINLLQAKEYIVLT</sequence>
<feature type="domain" description="Transposase putative helix-turn-helix" evidence="9">
    <location>
        <begin position="1"/>
        <end position="45"/>
    </location>
</feature>
<keyword evidence="2" id="KW-0815">Transposition</keyword>
<feature type="domain" description="Cas12f1-like TNB" evidence="8">
    <location>
        <begin position="308"/>
        <end position="374"/>
    </location>
</feature>
<dbReference type="InterPro" id="IPR001959">
    <property type="entry name" value="Transposase"/>
</dbReference>
<evidence type="ECO:0000259" key="8">
    <source>
        <dbReference type="Pfam" id="PF07282"/>
    </source>
</evidence>
<protein>
    <submittedName>
        <fullName evidence="10">Transposase</fullName>
    </submittedName>
</protein>
<proteinExistence type="inferred from homology"/>
<reference evidence="10 11" key="1">
    <citation type="submission" date="2024-02" db="EMBL/GenBank/DDBJ databases">
        <title>Seven novel Bacillus-like species.</title>
        <authorList>
            <person name="Liu G."/>
        </authorList>
    </citation>
    <scope>NUCLEOTIDE SEQUENCE [LARGE SCALE GENOMIC DNA]</scope>
    <source>
        <strain evidence="10 11">FJAT-52991</strain>
    </source>
</reference>
<keyword evidence="3" id="KW-0479">Metal-binding</keyword>
<feature type="domain" description="Probable transposase IS891/IS1136/IS1341" evidence="7">
    <location>
        <begin position="166"/>
        <end position="297"/>
    </location>
</feature>
<keyword evidence="4" id="KW-0862">Zinc</keyword>
<name>A0ABZ2N9I1_9BACI</name>
<evidence type="ECO:0000313" key="10">
    <source>
        <dbReference type="EMBL" id="WXB94389.1"/>
    </source>
</evidence>
<evidence type="ECO:0000256" key="3">
    <source>
        <dbReference type="ARBA" id="ARBA00022723"/>
    </source>
</evidence>
<keyword evidence="6" id="KW-0233">DNA recombination</keyword>
<comment type="similarity">
    <text evidence="1">In the C-terminal section; belongs to the transposase 35 family.</text>
</comment>
<dbReference type="Pfam" id="PF07282">
    <property type="entry name" value="Cas12f1-like_TNB"/>
    <property type="match status" value="1"/>
</dbReference>
<evidence type="ECO:0000256" key="6">
    <source>
        <dbReference type="ARBA" id="ARBA00023172"/>
    </source>
</evidence>
<evidence type="ECO:0000259" key="9">
    <source>
        <dbReference type="Pfam" id="PF12323"/>
    </source>
</evidence>
<dbReference type="RefSeq" id="WP_338754085.1">
    <property type="nucleotide sequence ID" value="NZ_CP147404.1"/>
</dbReference>
<keyword evidence="11" id="KW-1185">Reference proteome</keyword>
<organism evidence="10 11">
    <name type="scientific">Bacillus kandeliae</name>
    <dbReference type="NCBI Taxonomy" id="3129297"/>
    <lineage>
        <taxon>Bacteria</taxon>
        <taxon>Bacillati</taxon>
        <taxon>Bacillota</taxon>
        <taxon>Bacilli</taxon>
        <taxon>Bacillales</taxon>
        <taxon>Bacillaceae</taxon>
        <taxon>Bacillus</taxon>
    </lineage>
</organism>
<evidence type="ECO:0000256" key="4">
    <source>
        <dbReference type="ARBA" id="ARBA00022833"/>
    </source>
</evidence>
<evidence type="ECO:0000256" key="2">
    <source>
        <dbReference type="ARBA" id="ARBA00022578"/>
    </source>
</evidence>
<evidence type="ECO:0000256" key="5">
    <source>
        <dbReference type="ARBA" id="ARBA00023125"/>
    </source>
</evidence>
<accession>A0ABZ2N9I1</accession>
<keyword evidence="5" id="KW-0238">DNA-binding</keyword>
<dbReference type="Pfam" id="PF01385">
    <property type="entry name" value="OrfB_IS605"/>
    <property type="match status" value="1"/>
</dbReference>
<evidence type="ECO:0000313" key="11">
    <source>
        <dbReference type="Proteomes" id="UP001387364"/>
    </source>
</evidence>